<reference evidence="2 3" key="1">
    <citation type="journal article" date="2015" name="Genome Announc.">
        <title>Expanding the biotechnology potential of lactobacilli through comparative genomics of 213 strains and associated genera.</title>
        <authorList>
            <person name="Sun Z."/>
            <person name="Harris H.M."/>
            <person name="McCann A."/>
            <person name="Guo C."/>
            <person name="Argimon S."/>
            <person name="Zhang W."/>
            <person name="Yang X."/>
            <person name="Jeffery I.B."/>
            <person name="Cooney J.C."/>
            <person name="Kagawa T.F."/>
            <person name="Liu W."/>
            <person name="Song Y."/>
            <person name="Salvetti E."/>
            <person name="Wrobel A."/>
            <person name="Rasinkangas P."/>
            <person name="Parkhill J."/>
            <person name="Rea M.C."/>
            <person name="O'Sullivan O."/>
            <person name="Ritari J."/>
            <person name="Douillard F.P."/>
            <person name="Paul Ross R."/>
            <person name="Yang R."/>
            <person name="Briner A.E."/>
            <person name="Felis G.E."/>
            <person name="de Vos W.M."/>
            <person name="Barrangou R."/>
            <person name="Klaenhammer T.R."/>
            <person name="Caufield P.W."/>
            <person name="Cui Y."/>
            <person name="Zhang H."/>
            <person name="O'Toole P.W."/>
        </authorList>
    </citation>
    <scope>NUCLEOTIDE SEQUENCE [LARGE SCALE GENOMIC DNA]</scope>
    <source>
        <strain evidence="2 3">DSM 20509</strain>
    </source>
</reference>
<protein>
    <recommendedName>
        <fullName evidence="4">WxL domain-containing protein</fullName>
    </recommendedName>
</protein>
<feature type="chain" id="PRO_5006414806" description="WxL domain-containing protein" evidence="1">
    <location>
        <begin position="25"/>
        <end position="182"/>
    </location>
</feature>
<keyword evidence="3" id="KW-1185">Reference proteome</keyword>
<dbReference type="Proteomes" id="UP000051008">
    <property type="component" value="Unassembled WGS sequence"/>
</dbReference>
<proteinExistence type="predicted"/>
<name>A0A0R2AB93_9LACO</name>
<evidence type="ECO:0000313" key="3">
    <source>
        <dbReference type="Proteomes" id="UP000051008"/>
    </source>
</evidence>
<dbReference type="AlphaFoldDB" id="A0A0R2AB93"/>
<sequence length="182" mass="19786">MKNKVITGLLGFLVVLGMATPALADQVGASKDFNVNEQSTVNDKDGTVEVTSNVHSNFTLQIPSSFELGYNHLDAYIGDVSIKNDPQNGGYGITAGKVVNVTEKHQALQNDSDKNNKIEFTVSGSEDKKDNSFGTQTFTNQDMFNNRQVPVFMHVTQDQWNQAKAGNYTGSITFTATLADAQ</sequence>
<gene>
    <name evidence="2" type="ORF">FC14_GL000100</name>
</gene>
<keyword evidence="1" id="KW-0732">Signal</keyword>
<dbReference type="PATRIC" id="fig|1423718.3.peg.103"/>
<evidence type="ECO:0000256" key="1">
    <source>
        <dbReference type="SAM" id="SignalP"/>
    </source>
</evidence>
<accession>A0A0R2AB93</accession>
<dbReference type="RefSeq" id="WP_056976857.1">
    <property type="nucleotide sequence ID" value="NZ_AYYP01000046.1"/>
</dbReference>
<dbReference type="EMBL" id="AYYP01000046">
    <property type="protein sequence ID" value="KRM63978.1"/>
    <property type="molecule type" value="Genomic_DNA"/>
</dbReference>
<feature type="signal peptide" evidence="1">
    <location>
        <begin position="1"/>
        <end position="24"/>
    </location>
</feature>
<evidence type="ECO:0000313" key="2">
    <source>
        <dbReference type="EMBL" id="KRM63978.1"/>
    </source>
</evidence>
<organism evidence="2 3">
    <name type="scientific">Ligilactobacillus agilis DSM 20509</name>
    <dbReference type="NCBI Taxonomy" id="1423718"/>
    <lineage>
        <taxon>Bacteria</taxon>
        <taxon>Bacillati</taxon>
        <taxon>Bacillota</taxon>
        <taxon>Bacilli</taxon>
        <taxon>Lactobacillales</taxon>
        <taxon>Lactobacillaceae</taxon>
        <taxon>Ligilactobacillus</taxon>
    </lineage>
</organism>
<dbReference type="OrthoDB" id="1820734at2"/>
<comment type="caution">
    <text evidence="2">The sequence shown here is derived from an EMBL/GenBank/DDBJ whole genome shotgun (WGS) entry which is preliminary data.</text>
</comment>
<evidence type="ECO:0008006" key="4">
    <source>
        <dbReference type="Google" id="ProtNLM"/>
    </source>
</evidence>